<name>A0A9P7D5I6_9AGAM</name>
<dbReference type="EMBL" id="JABBWD010000010">
    <property type="protein sequence ID" value="KAG1779883.1"/>
    <property type="molecule type" value="Genomic_DNA"/>
</dbReference>
<keyword evidence="2" id="KW-1185">Reference proteome</keyword>
<gene>
    <name evidence="1" type="ORF">EV702DRAFT_1194635</name>
</gene>
<dbReference type="OrthoDB" id="2690740at2759"/>
<comment type="caution">
    <text evidence="1">The sequence shown here is derived from an EMBL/GenBank/DDBJ whole genome shotgun (WGS) entry which is preliminary data.</text>
</comment>
<evidence type="ECO:0000313" key="2">
    <source>
        <dbReference type="Proteomes" id="UP000714275"/>
    </source>
</evidence>
<accession>A0A9P7D5I6</accession>
<proteinExistence type="predicted"/>
<organism evidence="1 2">
    <name type="scientific">Suillus placidus</name>
    <dbReference type="NCBI Taxonomy" id="48579"/>
    <lineage>
        <taxon>Eukaryota</taxon>
        <taxon>Fungi</taxon>
        <taxon>Dikarya</taxon>
        <taxon>Basidiomycota</taxon>
        <taxon>Agaricomycotina</taxon>
        <taxon>Agaricomycetes</taxon>
        <taxon>Agaricomycetidae</taxon>
        <taxon>Boletales</taxon>
        <taxon>Suillineae</taxon>
        <taxon>Suillaceae</taxon>
        <taxon>Suillus</taxon>
    </lineage>
</organism>
<reference evidence="1" key="1">
    <citation type="journal article" date="2020" name="New Phytol.">
        <title>Comparative genomics reveals dynamic genome evolution in host specialist ectomycorrhizal fungi.</title>
        <authorList>
            <person name="Lofgren L.A."/>
            <person name="Nguyen N.H."/>
            <person name="Vilgalys R."/>
            <person name="Ruytinx J."/>
            <person name="Liao H.L."/>
            <person name="Branco S."/>
            <person name="Kuo A."/>
            <person name="LaButti K."/>
            <person name="Lipzen A."/>
            <person name="Andreopoulos W."/>
            <person name="Pangilinan J."/>
            <person name="Riley R."/>
            <person name="Hundley H."/>
            <person name="Na H."/>
            <person name="Barry K."/>
            <person name="Grigoriev I.V."/>
            <person name="Stajich J.E."/>
            <person name="Kennedy P.G."/>
        </authorList>
    </citation>
    <scope>NUCLEOTIDE SEQUENCE</scope>
    <source>
        <strain evidence="1">DOB743</strain>
    </source>
</reference>
<dbReference type="Proteomes" id="UP000714275">
    <property type="component" value="Unassembled WGS sequence"/>
</dbReference>
<sequence length="288" mass="32110">MPLRPEMLSLYRYITVQPALALHPEDQQALGNDGMSPQTFDGAYNSFASDAPPLNTISVHSRGPRNILLTAESSLNAVSVRSLNRRNMLPTPEPSLTPASNKKPNSHIHQVLVVDVEVTQRVQMNILCCIPSPNAISLHLTLATLRESQSLVKTLLIMPTSPFLPPPSPTVNEVDVVYASMFVMRHLIMIRCALKKERKKEKDERDNDNEGDVELDGVIQGRRGLWRRRSSNDPRISSSDHVATIIAELASAHYRSSIYDPHTWLQDIAGHVQTPYVEDESLLSVVAR</sequence>
<evidence type="ECO:0000313" key="1">
    <source>
        <dbReference type="EMBL" id="KAG1779883.1"/>
    </source>
</evidence>
<protein>
    <submittedName>
        <fullName evidence="1">Uncharacterized protein</fullName>
    </submittedName>
</protein>
<dbReference type="AlphaFoldDB" id="A0A9P7D5I6"/>